<name>A0A6G9XNT3_NOCBR</name>
<feature type="region of interest" description="Disordered" evidence="1">
    <location>
        <begin position="1"/>
        <end position="86"/>
    </location>
</feature>
<feature type="compositionally biased region" description="Basic and acidic residues" evidence="1">
    <location>
        <begin position="1"/>
        <end position="25"/>
    </location>
</feature>
<dbReference type="Proteomes" id="UP000501705">
    <property type="component" value="Chromosome"/>
</dbReference>
<dbReference type="RefSeq" id="WP_167461694.1">
    <property type="nucleotide sequence ID" value="NZ_CP046171.1"/>
</dbReference>
<gene>
    <name evidence="2" type="ORF">F5X71_10040</name>
</gene>
<reference evidence="2 3" key="1">
    <citation type="journal article" date="2019" name="ACS Chem. Biol.">
        <title>Identification and Mobilization of a Cryptic Antibiotic Biosynthesis Gene Locus from a Human-Pathogenic Nocardia Isolate.</title>
        <authorList>
            <person name="Herisse M."/>
            <person name="Ishida K."/>
            <person name="Porter J.L."/>
            <person name="Howden B."/>
            <person name="Hertweck C."/>
            <person name="Stinear T.P."/>
            <person name="Pidot S.J."/>
        </authorList>
    </citation>
    <scope>NUCLEOTIDE SEQUENCE [LARGE SCALE GENOMIC DNA]</scope>
    <source>
        <strain evidence="2 3">AUSMDU00024985</strain>
    </source>
</reference>
<dbReference type="AlphaFoldDB" id="A0A6G9XNT3"/>
<accession>A0A6G9XNT3</accession>
<organism evidence="2 3">
    <name type="scientific">Nocardia brasiliensis</name>
    <dbReference type="NCBI Taxonomy" id="37326"/>
    <lineage>
        <taxon>Bacteria</taxon>
        <taxon>Bacillati</taxon>
        <taxon>Actinomycetota</taxon>
        <taxon>Actinomycetes</taxon>
        <taxon>Mycobacteriales</taxon>
        <taxon>Nocardiaceae</taxon>
        <taxon>Nocardia</taxon>
    </lineage>
</organism>
<dbReference type="SUPFAM" id="SSF69047">
    <property type="entry name" value="Hypothetical protein YjbJ"/>
    <property type="match status" value="1"/>
</dbReference>
<dbReference type="InterPro" id="IPR036629">
    <property type="entry name" value="YjbJ_sf"/>
</dbReference>
<evidence type="ECO:0000256" key="1">
    <source>
        <dbReference type="SAM" id="MobiDB-lite"/>
    </source>
</evidence>
<sequence>MTKHDSGPREAVEGLVEDVKGKAKEAAGIVTGDESLKSEGRAQQDKAESEREAAKKEAEAEKARAEATLDEARQSAYQSGKEAEDS</sequence>
<evidence type="ECO:0000313" key="2">
    <source>
        <dbReference type="EMBL" id="QIS02612.1"/>
    </source>
</evidence>
<protein>
    <submittedName>
        <fullName evidence="2">CsbD family protein</fullName>
    </submittedName>
</protein>
<evidence type="ECO:0000313" key="3">
    <source>
        <dbReference type="Proteomes" id="UP000501705"/>
    </source>
</evidence>
<proteinExistence type="predicted"/>
<feature type="compositionally biased region" description="Basic and acidic residues" evidence="1">
    <location>
        <begin position="34"/>
        <end position="73"/>
    </location>
</feature>
<dbReference type="EMBL" id="CP046171">
    <property type="protein sequence ID" value="QIS02612.1"/>
    <property type="molecule type" value="Genomic_DNA"/>
</dbReference>